<organism evidence="1 2">
    <name type="scientific">Salinimonas sediminis</name>
    <dbReference type="NCBI Taxonomy" id="2303538"/>
    <lineage>
        <taxon>Bacteria</taxon>
        <taxon>Pseudomonadati</taxon>
        <taxon>Pseudomonadota</taxon>
        <taxon>Gammaproteobacteria</taxon>
        <taxon>Alteromonadales</taxon>
        <taxon>Alteromonadaceae</taxon>
        <taxon>Alteromonas/Salinimonas group</taxon>
        <taxon>Salinimonas</taxon>
    </lineage>
</organism>
<protein>
    <submittedName>
        <fullName evidence="1">Uncharacterized protein</fullName>
    </submittedName>
</protein>
<name>A0A346NIQ2_9ALTE</name>
<dbReference type="Proteomes" id="UP000262073">
    <property type="component" value="Chromosome"/>
</dbReference>
<dbReference type="KEGG" id="salm:D0Y50_02920"/>
<reference evidence="1 2" key="1">
    <citation type="submission" date="2018-08" db="EMBL/GenBank/DDBJ databases">
        <title>Salinimonas sediminis sp. nov., a piezophilic bacterium isolated from a deep-sea sediment sample from the New Britain Trench.</title>
        <authorList>
            <person name="Cao J."/>
        </authorList>
    </citation>
    <scope>NUCLEOTIDE SEQUENCE [LARGE SCALE GENOMIC DNA]</scope>
    <source>
        <strain evidence="1 2">N102</strain>
    </source>
</reference>
<keyword evidence="2" id="KW-1185">Reference proteome</keyword>
<evidence type="ECO:0000313" key="1">
    <source>
        <dbReference type="EMBL" id="AXR05409.1"/>
    </source>
</evidence>
<gene>
    <name evidence="1" type="ORF">D0Y50_02920</name>
</gene>
<accession>A0A346NIQ2</accession>
<proteinExistence type="predicted"/>
<dbReference type="AlphaFoldDB" id="A0A346NIQ2"/>
<dbReference type="EMBL" id="CP031769">
    <property type="protein sequence ID" value="AXR05409.1"/>
    <property type="molecule type" value="Genomic_DNA"/>
</dbReference>
<sequence length="632" mass="69453">MPPGFTDKQTSSAKMILNAKTGELQDVSSSGESMRDMLSSVLGSNINSLLQQVGQPNLAVSVIAEKGWQTRTCLRDITGVELTVTKVTDNRVWVSYHGGEPGNRLAGVAILERASGWIIKQVLTTELEHTFAGKTIGIRSTQIMAQVADAQETHVPRLRSDWANRWTPLSGGELPDKIVSVSDADKMFGQPHATLEQDEDTLKLSLRHQVSHPARTGVVKISDPVLFDARGEKLTPPMQLGRAYTYGGDEEDALTEATLHFTALGDLTQIARQTASLQATVAWYPDESFIIRLTPDKHQQAHYQKKGVNIHFGPSEDADVYELTFEGKATDRVSPRLADGQPFDIQFRAYPAAPQWLTAEESLVRYRASPRPEAHRMLIRTDRAPAYIDLVVSRSADVAASSRQLTFRTADARRMDPAVKPEVQYLYEGTRQPAPLHALKPTGLDRGQVLLSMLQAQIEACTASLTSSAEEAGTPLIFAAITDNDSFAQPAMLQLQTEDGVRQFFYDLGERTVDLSCTSSAMWQPAELILDEQSPWVVATEDLLNKHHFSTVGELLAHYRMLDAKGRVLSLQTVSEGVALTPSTALDAVIFPDNTLRVAGVPTTIEVIGHDDKPIERQFKVTLPRLAEVGAQ</sequence>
<evidence type="ECO:0000313" key="2">
    <source>
        <dbReference type="Proteomes" id="UP000262073"/>
    </source>
</evidence>